<dbReference type="EMBL" id="ML179074">
    <property type="protein sequence ID" value="THV02688.1"/>
    <property type="molecule type" value="Genomic_DNA"/>
</dbReference>
<evidence type="ECO:0000313" key="4">
    <source>
        <dbReference type="Proteomes" id="UP000297245"/>
    </source>
</evidence>
<feature type="region of interest" description="Disordered" evidence="1">
    <location>
        <begin position="250"/>
        <end position="332"/>
    </location>
</feature>
<evidence type="ECO:0000256" key="1">
    <source>
        <dbReference type="SAM" id="MobiDB-lite"/>
    </source>
</evidence>
<sequence>MRNYTFPNEDTDDSVPQKFMATGADARCRHALHKMLADTYIEARKLWDHNRAVCIANGGTPDDSELYGPNESQREIERFLEFTGLIPTRPVYVEELNLLDYNNNAPGLDSAIRPSGPTRQDQKWRRFLSLPSDAGATLRRRSSTLSHTITRAMSQPFLQVVPKRKRRKCVSMPDLPNIVEEVSSTGTSVPASNFSFAPTRMKKARRNTVSSTMTTETMSSVNSTSSTASRASSYEGPWISRNEDLYSTRPEYKESRKPVYVPKGQLPPFSFTPRTSSSSASPPSNPASPPVVATRKIKRRLTEPGQRSPVKSFPSPSKPEITLPVSTSSTPRGTLKRLSSLEILPSNIPFNVTVRSSPVPDWLPSYPPPPTPSSFRPNFPLLLSPAEPLPKPEPRTYQKLLVGAILLMPIISLLLFLGFLHLYADYFFPFIIPVVVLVKIEALFFEAQPESPDTSRGRGRGRGRGKSRGGLGKYLRARGRGSGRGYSGRPAEFHKRLLLEGEESEELDEEEIAEREEKYSRRQLGTNADRYKEEEPELDENGEPIVEPEVDLTAFLERQRISDGPGPSSTLKSDVEVDEDDVDYSVAQQSAAN</sequence>
<dbReference type="Proteomes" id="UP000297245">
    <property type="component" value="Unassembled WGS sequence"/>
</dbReference>
<keyword evidence="2" id="KW-1133">Transmembrane helix</keyword>
<evidence type="ECO:0000256" key="2">
    <source>
        <dbReference type="SAM" id="Phobius"/>
    </source>
</evidence>
<evidence type="ECO:0000313" key="3">
    <source>
        <dbReference type="EMBL" id="THV02688.1"/>
    </source>
</evidence>
<feature type="transmembrane region" description="Helical" evidence="2">
    <location>
        <begin position="400"/>
        <end position="420"/>
    </location>
</feature>
<name>A0A4S8MIV9_DENBC</name>
<organism evidence="3 4">
    <name type="scientific">Dendrothele bispora (strain CBS 962.96)</name>
    <dbReference type="NCBI Taxonomy" id="1314807"/>
    <lineage>
        <taxon>Eukaryota</taxon>
        <taxon>Fungi</taxon>
        <taxon>Dikarya</taxon>
        <taxon>Basidiomycota</taxon>
        <taxon>Agaricomycotina</taxon>
        <taxon>Agaricomycetes</taxon>
        <taxon>Agaricomycetidae</taxon>
        <taxon>Agaricales</taxon>
        <taxon>Agaricales incertae sedis</taxon>
        <taxon>Dendrothele</taxon>
    </lineage>
</organism>
<keyword evidence="2" id="KW-0812">Transmembrane</keyword>
<gene>
    <name evidence="3" type="ORF">K435DRAFT_852536</name>
</gene>
<keyword evidence="4" id="KW-1185">Reference proteome</keyword>
<feature type="compositionally biased region" description="Acidic residues" evidence="1">
    <location>
        <begin position="504"/>
        <end position="514"/>
    </location>
</feature>
<accession>A0A4S8MIV9</accession>
<proteinExistence type="predicted"/>
<dbReference type="AlphaFoldDB" id="A0A4S8MIV9"/>
<dbReference type="OrthoDB" id="2983644at2759"/>
<feature type="compositionally biased region" description="Low complexity" evidence="1">
    <location>
        <begin position="207"/>
        <end position="233"/>
    </location>
</feature>
<feature type="compositionally biased region" description="Basic residues" evidence="1">
    <location>
        <begin position="457"/>
        <end position="467"/>
    </location>
</feature>
<reference evidence="3 4" key="1">
    <citation type="journal article" date="2019" name="Nat. Ecol. Evol.">
        <title>Megaphylogeny resolves global patterns of mushroom evolution.</title>
        <authorList>
            <person name="Varga T."/>
            <person name="Krizsan K."/>
            <person name="Foldi C."/>
            <person name="Dima B."/>
            <person name="Sanchez-Garcia M."/>
            <person name="Sanchez-Ramirez S."/>
            <person name="Szollosi G.J."/>
            <person name="Szarkandi J.G."/>
            <person name="Papp V."/>
            <person name="Albert L."/>
            <person name="Andreopoulos W."/>
            <person name="Angelini C."/>
            <person name="Antonin V."/>
            <person name="Barry K.W."/>
            <person name="Bougher N.L."/>
            <person name="Buchanan P."/>
            <person name="Buyck B."/>
            <person name="Bense V."/>
            <person name="Catcheside P."/>
            <person name="Chovatia M."/>
            <person name="Cooper J."/>
            <person name="Damon W."/>
            <person name="Desjardin D."/>
            <person name="Finy P."/>
            <person name="Geml J."/>
            <person name="Haridas S."/>
            <person name="Hughes K."/>
            <person name="Justo A."/>
            <person name="Karasinski D."/>
            <person name="Kautmanova I."/>
            <person name="Kiss B."/>
            <person name="Kocsube S."/>
            <person name="Kotiranta H."/>
            <person name="LaButti K.M."/>
            <person name="Lechner B.E."/>
            <person name="Liimatainen K."/>
            <person name="Lipzen A."/>
            <person name="Lukacs Z."/>
            <person name="Mihaltcheva S."/>
            <person name="Morgado L.N."/>
            <person name="Niskanen T."/>
            <person name="Noordeloos M.E."/>
            <person name="Ohm R.A."/>
            <person name="Ortiz-Santana B."/>
            <person name="Ovrebo C."/>
            <person name="Racz N."/>
            <person name="Riley R."/>
            <person name="Savchenko A."/>
            <person name="Shiryaev A."/>
            <person name="Soop K."/>
            <person name="Spirin V."/>
            <person name="Szebenyi C."/>
            <person name="Tomsovsky M."/>
            <person name="Tulloss R.E."/>
            <person name="Uehling J."/>
            <person name="Grigoriev I.V."/>
            <person name="Vagvolgyi C."/>
            <person name="Papp T."/>
            <person name="Martin F.M."/>
            <person name="Miettinen O."/>
            <person name="Hibbett D.S."/>
            <person name="Nagy L.G."/>
        </authorList>
    </citation>
    <scope>NUCLEOTIDE SEQUENCE [LARGE SCALE GENOMIC DNA]</scope>
    <source>
        <strain evidence="3 4">CBS 962.96</strain>
    </source>
</reference>
<protein>
    <submittedName>
        <fullName evidence="3">Uncharacterized protein</fullName>
    </submittedName>
</protein>
<feature type="compositionally biased region" description="Low complexity" evidence="1">
    <location>
        <begin position="308"/>
        <end position="319"/>
    </location>
</feature>
<feature type="compositionally biased region" description="Low complexity" evidence="1">
    <location>
        <begin position="267"/>
        <end position="282"/>
    </location>
</feature>
<keyword evidence="2" id="KW-0472">Membrane</keyword>
<feature type="region of interest" description="Disordered" evidence="1">
    <location>
        <begin position="200"/>
        <end position="235"/>
    </location>
</feature>
<feature type="region of interest" description="Disordered" evidence="1">
    <location>
        <begin position="449"/>
        <end position="489"/>
    </location>
</feature>
<feature type="compositionally biased region" description="Acidic residues" evidence="1">
    <location>
        <begin position="534"/>
        <end position="550"/>
    </location>
</feature>
<feature type="region of interest" description="Disordered" evidence="1">
    <location>
        <begin position="504"/>
        <end position="593"/>
    </location>
</feature>